<comment type="caution">
    <text evidence="2">The sequence shown here is derived from an EMBL/GenBank/DDBJ whole genome shotgun (WGS) entry which is preliminary data.</text>
</comment>
<dbReference type="Proteomes" id="UP000663866">
    <property type="component" value="Unassembled WGS sequence"/>
</dbReference>
<dbReference type="AlphaFoldDB" id="A0A821KGA8"/>
<sequence>DNGLDVDGACVGAGAAGTNE</sequence>
<proteinExistence type="predicted"/>
<gene>
    <name evidence="2" type="ORF">OVN521_LOCUS49563</name>
</gene>
<evidence type="ECO:0000256" key="1">
    <source>
        <dbReference type="SAM" id="MobiDB-lite"/>
    </source>
</evidence>
<evidence type="ECO:0000313" key="3">
    <source>
        <dbReference type="Proteomes" id="UP000663866"/>
    </source>
</evidence>
<evidence type="ECO:0000313" key="2">
    <source>
        <dbReference type="EMBL" id="CAF4734292.1"/>
    </source>
</evidence>
<reference evidence="2" key="1">
    <citation type="submission" date="2021-02" db="EMBL/GenBank/DDBJ databases">
        <authorList>
            <person name="Nowell W R."/>
        </authorList>
    </citation>
    <scope>NUCLEOTIDE SEQUENCE</scope>
</reference>
<protein>
    <submittedName>
        <fullName evidence="2">Uncharacterized protein</fullName>
    </submittedName>
</protein>
<keyword evidence="3" id="KW-1185">Reference proteome</keyword>
<organism evidence="2 3">
    <name type="scientific">Rotaria magnacalcarata</name>
    <dbReference type="NCBI Taxonomy" id="392030"/>
    <lineage>
        <taxon>Eukaryota</taxon>
        <taxon>Metazoa</taxon>
        <taxon>Spiralia</taxon>
        <taxon>Gnathifera</taxon>
        <taxon>Rotifera</taxon>
        <taxon>Eurotatoria</taxon>
        <taxon>Bdelloidea</taxon>
        <taxon>Philodinida</taxon>
        <taxon>Philodinidae</taxon>
        <taxon>Rotaria</taxon>
    </lineage>
</organism>
<feature type="region of interest" description="Disordered" evidence="1">
    <location>
        <begin position="1"/>
        <end position="20"/>
    </location>
</feature>
<dbReference type="EMBL" id="CAJOBG010109227">
    <property type="protein sequence ID" value="CAF4734292.1"/>
    <property type="molecule type" value="Genomic_DNA"/>
</dbReference>
<name>A0A821KGA8_9BILA</name>
<accession>A0A821KGA8</accession>
<feature type="non-terminal residue" evidence="2">
    <location>
        <position position="1"/>
    </location>
</feature>